<dbReference type="AlphaFoldDB" id="A0A438DMQ6"/>
<dbReference type="Proteomes" id="UP000288805">
    <property type="component" value="Unassembled WGS sequence"/>
</dbReference>
<comment type="caution">
    <text evidence="2">The sequence shown here is derived from an EMBL/GenBank/DDBJ whole genome shotgun (WGS) entry which is preliminary data.</text>
</comment>
<evidence type="ECO:0000256" key="1">
    <source>
        <dbReference type="ARBA" id="ARBA00022821"/>
    </source>
</evidence>
<dbReference type="PANTHER" id="PTHR36766">
    <property type="entry name" value="PLANT BROAD-SPECTRUM MILDEW RESISTANCE PROTEIN RPW8"/>
    <property type="match status" value="1"/>
</dbReference>
<sequence length="92" mass="10019">MLATASSLESVSVESIDDLMSLPDELRQHVSTLQTLKIWDCSRLATIPRWIGNLTSLTELGIDSLPQEMRSLTNLHSLSIDYSCGLASSPTG</sequence>
<organism evidence="2 3">
    <name type="scientific">Vitis vinifera</name>
    <name type="common">Grape</name>
    <dbReference type="NCBI Taxonomy" id="29760"/>
    <lineage>
        <taxon>Eukaryota</taxon>
        <taxon>Viridiplantae</taxon>
        <taxon>Streptophyta</taxon>
        <taxon>Embryophyta</taxon>
        <taxon>Tracheophyta</taxon>
        <taxon>Spermatophyta</taxon>
        <taxon>Magnoliopsida</taxon>
        <taxon>eudicotyledons</taxon>
        <taxon>Gunneridae</taxon>
        <taxon>Pentapetalae</taxon>
        <taxon>rosids</taxon>
        <taxon>Vitales</taxon>
        <taxon>Vitaceae</taxon>
        <taxon>Viteae</taxon>
        <taxon>Vitis</taxon>
    </lineage>
</organism>
<reference evidence="2 3" key="1">
    <citation type="journal article" date="2018" name="PLoS Genet.">
        <title>Population sequencing reveals clonal diversity and ancestral inbreeding in the grapevine cultivar Chardonnay.</title>
        <authorList>
            <person name="Roach M.J."/>
            <person name="Johnson D.L."/>
            <person name="Bohlmann J."/>
            <person name="van Vuuren H.J."/>
            <person name="Jones S.J."/>
            <person name="Pretorius I.S."/>
            <person name="Schmidt S.A."/>
            <person name="Borneman A.R."/>
        </authorList>
    </citation>
    <scope>NUCLEOTIDE SEQUENCE [LARGE SCALE GENOMIC DNA]</scope>
    <source>
        <strain evidence="3">cv. Chardonnay</strain>
        <tissue evidence="2">Leaf</tissue>
    </source>
</reference>
<evidence type="ECO:0000313" key="2">
    <source>
        <dbReference type="EMBL" id="RVW36741.1"/>
    </source>
</evidence>
<dbReference type="EMBL" id="QGNW01001564">
    <property type="protein sequence ID" value="RVW36741.1"/>
    <property type="molecule type" value="Genomic_DNA"/>
</dbReference>
<dbReference type="PANTHER" id="PTHR36766:SF40">
    <property type="entry name" value="DISEASE RESISTANCE PROTEIN RGA3"/>
    <property type="match status" value="1"/>
</dbReference>
<evidence type="ECO:0000313" key="3">
    <source>
        <dbReference type="Proteomes" id="UP000288805"/>
    </source>
</evidence>
<proteinExistence type="predicted"/>
<dbReference type="InterPro" id="IPR032675">
    <property type="entry name" value="LRR_dom_sf"/>
</dbReference>
<dbReference type="Gene3D" id="3.80.10.10">
    <property type="entry name" value="Ribonuclease Inhibitor"/>
    <property type="match status" value="1"/>
</dbReference>
<protein>
    <submittedName>
        <fullName evidence="2">Uncharacterized protein</fullName>
    </submittedName>
</protein>
<name>A0A438DMQ6_VITVI</name>
<dbReference type="GO" id="GO:0006952">
    <property type="term" value="P:defense response"/>
    <property type="evidence" value="ECO:0007669"/>
    <property type="project" value="UniProtKB-KW"/>
</dbReference>
<dbReference type="SUPFAM" id="SSF52047">
    <property type="entry name" value="RNI-like"/>
    <property type="match status" value="1"/>
</dbReference>
<gene>
    <name evidence="2" type="ORF">CK203_115045</name>
</gene>
<keyword evidence="1" id="KW-0611">Plant defense</keyword>
<accession>A0A438DMQ6</accession>